<accession>A0A2P2KR67</accession>
<organism evidence="1">
    <name type="scientific">Rhizophora mucronata</name>
    <name type="common">Asiatic mangrove</name>
    <dbReference type="NCBI Taxonomy" id="61149"/>
    <lineage>
        <taxon>Eukaryota</taxon>
        <taxon>Viridiplantae</taxon>
        <taxon>Streptophyta</taxon>
        <taxon>Embryophyta</taxon>
        <taxon>Tracheophyta</taxon>
        <taxon>Spermatophyta</taxon>
        <taxon>Magnoliopsida</taxon>
        <taxon>eudicotyledons</taxon>
        <taxon>Gunneridae</taxon>
        <taxon>Pentapetalae</taxon>
        <taxon>rosids</taxon>
        <taxon>fabids</taxon>
        <taxon>Malpighiales</taxon>
        <taxon>Rhizophoraceae</taxon>
        <taxon>Rhizophora</taxon>
    </lineage>
</organism>
<name>A0A2P2KR67_RHIMU</name>
<reference evidence="1" key="1">
    <citation type="submission" date="2018-02" db="EMBL/GenBank/DDBJ databases">
        <title>Rhizophora mucronata_Transcriptome.</title>
        <authorList>
            <person name="Meera S.P."/>
            <person name="Sreeshan A."/>
            <person name="Augustine A."/>
        </authorList>
    </citation>
    <scope>NUCLEOTIDE SEQUENCE</scope>
    <source>
        <tissue evidence="1">Leaf</tissue>
    </source>
</reference>
<sequence length="73" mass="8585">MNKRDQVIGVWFTFSQDCIQCIVKITIKKAYIVKVWENYSYNNCSKTEREDCFIGSLPCFCIDRNLSAFKEDS</sequence>
<dbReference type="EMBL" id="GGEC01027727">
    <property type="protein sequence ID" value="MBX08211.1"/>
    <property type="molecule type" value="Transcribed_RNA"/>
</dbReference>
<proteinExistence type="predicted"/>
<evidence type="ECO:0000313" key="1">
    <source>
        <dbReference type="EMBL" id="MBX08211.1"/>
    </source>
</evidence>
<protein>
    <submittedName>
        <fullName evidence="1">Uncharacterized protein</fullName>
    </submittedName>
</protein>
<dbReference type="AlphaFoldDB" id="A0A2P2KR67"/>